<proteinExistence type="predicted"/>
<dbReference type="AlphaFoldDB" id="A0A840QJW3"/>
<dbReference type="RefSeq" id="WP_184731963.1">
    <property type="nucleotide sequence ID" value="NZ_JACHIW010000002.1"/>
</dbReference>
<dbReference type="Pfam" id="PF18451">
    <property type="entry name" value="CdiA_C"/>
    <property type="match status" value="1"/>
</dbReference>
<protein>
    <recommendedName>
        <fullName evidence="2">tRNA nuclease CdiA C-terminal domain-containing protein</fullName>
    </recommendedName>
</protein>
<gene>
    <name evidence="3" type="ORF">BJ970_007118</name>
</gene>
<keyword evidence="4" id="KW-1185">Reference proteome</keyword>
<accession>A0A840QJW3</accession>
<dbReference type="InterPro" id="IPR040559">
    <property type="entry name" value="CdiA_C"/>
</dbReference>
<comment type="caution">
    <text evidence="3">The sequence shown here is derived from an EMBL/GenBank/DDBJ whole genome shotgun (WGS) entry which is preliminary data.</text>
</comment>
<sequence length="238" mass="24687">MEHTRNTIGDIVEDTSAELAAVTGVAIVVSLLTTPIGGGVVEGGAGAAVVDAAGVRMAAVASEFVIAIGGAVSTVAAAEAGAALAMAINNTPDPNVTQHEATQVSNDVGRGTIDESAGKFTPEERRLAERLAAEGKDVKKIPESTTPGLRTPDALVDGRPTEFKGFTKPDPNDLTLSRTLEGSSKKGGQAREIIIDATDKPGFTQEMATKGVERFLGKDIDGYDKIRVIGDGWNFTWP</sequence>
<feature type="domain" description="tRNA nuclease CdiA C-terminal" evidence="2">
    <location>
        <begin position="150"/>
        <end position="230"/>
    </location>
</feature>
<feature type="region of interest" description="Disordered" evidence="1">
    <location>
        <begin position="141"/>
        <end position="172"/>
    </location>
</feature>
<feature type="compositionally biased region" description="Basic and acidic residues" evidence="1">
    <location>
        <begin position="159"/>
        <end position="171"/>
    </location>
</feature>
<dbReference type="Gene3D" id="3.40.1350.120">
    <property type="match status" value="1"/>
</dbReference>
<dbReference type="EMBL" id="JACHIW010000002">
    <property type="protein sequence ID" value="MBB5159519.1"/>
    <property type="molecule type" value="Genomic_DNA"/>
</dbReference>
<evidence type="ECO:0000256" key="1">
    <source>
        <dbReference type="SAM" id="MobiDB-lite"/>
    </source>
</evidence>
<name>A0A840QJW3_9PSEU</name>
<evidence type="ECO:0000259" key="2">
    <source>
        <dbReference type="Pfam" id="PF18451"/>
    </source>
</evidence>
<organism evidence="3 4">
    <name type="scientific">Saccharopolyspora phatthalungensis</name>
    <dbReference type="NCBI Taxonomy" id="664693"/>
    <lineage>
        <taxon>Bacteria</taxon>
        <taxon>Bacillati</taxon>
        <taxon>Actinomycetota</taxon>
        <taxon>Actinomycetes</taxon>
        <taxon>Pseudonocardiales</taxon>
        <taxon>Pseudonocardiaceae</taxon>
        <taxon>Saccharopolyspora</taxon>
    </lineage>
</organism>
<evidence type="ECO:0000313" key="3">
    <source>
        <dbReference type="EMBL" id="MBB5159519.1"/>
    </source>
</evidence>
<dbReference type="Proteomes" id="UP000584374">
    <property type="component" value="Unassembled WGS sequence"/>
</dbReference>
<evidence type="ECO:0000313" key="4">
    <source>
        <dbReference type="Proteomes" id="UP000584374"/>
    </source>
</evidence>
<reference evidence="3 4" key="1">
    <citation type="submission" date="2020-08" db="EMBL/GenBank/DDBJ databases">
        <title>Sequencing the genomes of 1000 actinobacteria strains.</title>
        <authorList>
            <person name="Klenk H.-P."/>
        </authorList>
    </citation>
    <scope>NUCLEOTIDE SEQUENCE [LARGE SCALE GENOMIC DNA]</scope>
    <source>
        <strain evidence="3 4">DSM 45584</strain>
    </source>
</reference>